<keyword evidence="2 11" id="KW-0723">Serine/threonine-protein kinase</keyword>
<dbReference type="EC" id="2.7.11.1" evidence="1"/>
<feature type="domain" description="Protein kinase" evidence="10">
    <location>
        <begin position="15"/>
        <end position="286"/>
    </location>
</feature>
<dbReference type="EMBL" id="JADEXQ010000038">
    <property type="protein sequence ID" value="MBE9030558.1"/>
    <property type="molecule type" value="Genomic_DNA"/>
</dbReference>
<dbReference type="InterPro" id="IPR011009">
    <property type="entry name" value="Kinase-like_dom_sf"/>
</dbReference>
<dbReference type="PROSITE" id="PS00107">
    <property type="entry name" value="PROTEIN_KINASE_ATP"/>
    <property type="match status" value="1"/>
</dbReference>
<feature type="binding site" evidence="9">
    <location>
        <position position="45"/>
    </location>
    <ligand>
        <name>ATP</name>
        <dbReference type="ChEBI" id="CHEBI:30616"/>
    </ligand>
</feature>
<dbReference type="RefSeq" id="WP_264325388.1">
    <property type="nucleotide sequence ID" value="NZ_JADEXQ010000038.1"/>
</dbReference>
<dbReference type="Gene3D" id="2.60.120.380">
    <property type="match status" value="2"/>
</dbReference>
<dbReference type="PROSITE" id="PS00109">
    <property type="entry name" value="PROTEIN_KINASE_TYR"/>
    <property type="match status" value="1"/>
</dbReference>
<reference evidence="11" key="1">
    <citation type="submission" date="2020-10" db="EMBL/GenBank/DDBJ databases">
        <authorList>
            <person name="Castelo-Branco R."/>
            <person name="Eusebio N."/>
            <person name="Adriana R."/>
            <person name="Vieira A."/>
            <person name="Brugerolle De Fraissinette N."/>
            <person name="Rezende De Castro R."/>
            <person name="Schneider M.P."/>
            <person name="Vasconcelos V."/>
            <person name="Leao P.N."/>
        </authorList>
    </citation>
    <scope>NUCLEOTIDE SEQUENCE</scope>
    <source>
        <strain evidence="11">LEGE 11480</strain>
    </source>
</reference>
<evidence type="ECO:0000256" key="7">
    <source>
        <dbReference type="ARBA" id="ARBA00047899"/>
    </source>
</evidence>
<name>A0A928Z4N6_9CYAN</name>
<protein>
    <recommendedName>
        <fullName evidence="1">non-specific serine/threonine protein kinase</fullName>
        <ecNumber evidence="1">2.7.11.1</ecNumber>
    </recommendedName>
</protein>
<dbReference type="Gene3D" id="3.30.200.20">
    <property type="entry name" value="Phosphorylase Kinase, domain 1"/>
    <property type="match status" value="1"/>
</dbReference>
<keyword evidence="4 9" id="KW-0547">Nucleotide-binding</keyword>
<organism evidence="11 12">
    <name type="scientific">Romeriopsis navalis LEGE 11480</name>
    <dbReference type="NCBI Taxonomy" id="2777977"/>
    <lineage>
        <taxon>Bacteria</taxon>
        <taxon>Bacillati</taxon>
        <taxon>Cyanobacteriota</taxon>
        <taxon>Cyanophyceae</taxon>
        <taxon>Leptolyngbyales</taxon>
        <taxon>Leptolyngbyaceae</taxon>
        <taxon>Romeriopsis</taxon>
        <taxon>Romeriopsis navalis</taxon>
    </lineage>
</organism>
<dbReference type="Pfam" id="PF00069">
    <property type="entry name" value="Pkinase"/>
    <property type="match status" value="1"/>
</dbReference>
<comment type="catalytic activity">
    <reaction evidence="7">
        <text>L-threonyl-[protein] + ATP = O-phospho-L-threonyl-[protein] + ADP + H(+)</text>
        <dbReference type="Rhea" id="RHEA:46608"/>
        <dbReference type="Rhea" id="RHEA-COMP:11060"/>
        <dbReference type="Rhea" id="RHEA-COMP:11605"/>
        <dbReference type="ChEBI" id="CHEBI:15378"/>
        <dbReference type="ChEBI" id="CHEBI:30013"/>
        <dbReference type="ChEBI" id="CHEBI:30616"/>
        <dbReference type="ChEBI" id="CHEBI:61977"/>
        <dbReference type="ChEBI" id="CHEBI:456216"/>
        <dbReference type="EC" id="2.7.11.1"/>
    </reaction>
</comment>
<keyword evidence="12" id="KW-1185">Reference proteome</keyword>
<evidence type="ECO:0000313" key="12">
    <source>
        <dbReference type="Proteomes" id="UP000625316"/>
    </source>
</evidence>
<evidence type="ECO:0000256" key="1">
    <source>
        <dbReference type="ARBA" id="ARBA00012513"/>
    </source>
</evidence>
<comment type="caution">
    <text evidence="11">The sequence shown here is derived from an EMBL/GenBank/DDBJ whole genome shotgun (WGS) entry which is preliminary data.</text>
</comment>
<dbReference type="InterPro" id="IPR017441">
    <property type="entry name" value="Protein_kinase_ATP_BS"/>
</dbReference>
<dbReference type="InterPro" id="IPR008266">
    <property type="entry name" value="Tyr_kinase_AS"/>
</dbReference>
<keyword evidence="6 9" id="KW-0067">ATP-binding</keyword>
<dbReference type="InterPro" id="IPR000719">
    <property type="entry name" value="Prot_kinase_dom"/>
</dbReference>
<evidence type="ECO:0000256" key="5">
    <source>
        <dbReference type="ARBA" id="ARBA00022777"/>
    </source>
</evidence>
<evidence type="ECO:0000313" key="11">
    <source>
        <dbReference type="EMBL" id="MBE9030558.1"/>
    </source>
</evidence>
<dbReference type="GO" id="GO:0005524">
    <property type="term" value="F:ATP binding"/>
    <property type="evidence" value="ECO:0007669"/>
    <property type="project" value="UniProtKB-UniRule"/>
</dbReference>
<comment type="catalytic activity">
    <reaction evidence="8">
        <text>L-seryl-[protein] + ATP = O-phospho-L-seryl-[protein] + ADP + H(+)</text>
        <dbReference type="Rhea" id="RHEA:17989"/>
        <dbReference type="Rhea" id="RHEA-COMP:9863"/>
        <dbReference type="Rhea" id="RHEA-COMP:11604"/>
        <dbReference type="ChEBI" id="CHEBI:15378"/>
        <dbReference type="ChEBI" id="CHEBI:29999"/>
        <dbReference type="ChEBI" id="CHEBI:30616"/>
        <dbReference type="ChEBI" id="CHEBI:83421"/>
        <dbReference type="ChEBI" id="CHEBI:456216"/>
        <dbReference type="EC" id="2.7.11.1"/>
    </reaction>
</comment>
<dbReference type="SUPFAM" id="SSF56112">
    <property type="entry name" value="Protein kinase-like (PK-like)"/>
    <property type="match status" value="1"/>
</dbReference>
<evidence type="ECO:0000256" key="6">
    <source>
        <dbReference type="ARBA" id="ARBA00022840"/>
    </source>
</evidence>
<keyword evidence="3" id="KW-0808">Transferase</keyword>
<evidence type="ECO:0000256" key="3">
    <source>
        <dbReference type="ARBA" id="ARBA00022679"/>
    </source>
</evidence>
<dbReference type="CDD" id="cd14014">
    <property type="entry name" value="STKc_PknB_like"/>
    <property type="match status" value="1"/>
</dbReference>
<dbReference type="Gene3D" id="1.10.510.10">
    <property type="entry name" value="Transferase(Phosphotransferase) domain 1"/>
    <property type="match status" value="1"/>
</dbReference>
<evidence type="ECO:0000259" key="10">
    <source>
        <dbReference type="PROSITE" id="PS50011"/>
    </source>
</evidence>
<evidence type="ECO:0000256" key="8">
    <source>
        <dbReference type="ARBA" id="ARBA00048679"/>
    </source>
</evidence>
<accession>A0A928Z4N6</accession>
<dbReference type="Proteomes" id="UP000625316">
    <property type="component" value="Unassembled WGS sequence"/>
</dbReference>
<evidence type="ECO:0000256" key="4">
    <source>
        <dbReference type="ARBA" id="ARBA00022741"/>
    </source>
</evidence>
<dbReference type="PROSITE" id="PS50011">
    <property type="entry name" value="PROTEIN_KINASE_DOM"/>
    <property type="match status" value="1"/>
</dbReference>
<proteinExistence type="predicted"/>
<dbReference type="GO" id="GO:0004674">
    <property type="term" value="F:protein serine/threonine kinase activity"/>
    <property type="evidence" value="ECO:0007669"/>
    <property type="project" value="UniProtKB-KW"/>
</dbReference>
<dbReference type="PANTHER" id="PTHR24363">
    <property type="entry name" value="SERINE/THREONINE PROTEIN KINASE"/>
    <property type="match status" value="1"/>
</dbReference>
<evidence type="ECO:0000256" key="9">
    <source>
        <dbReference type="PROSITE-ProRule" id="PRU10141"/>
    </source>
</evidence>
<sequence>MVAAIESRTLLRQRYLIKQLLGQGGFGRTYLALDRERFDEPCVLKEFTVSYQDESLVEKAKALFAREASILHQVQHPQIPRFWAAFEWEDRLFLVQDYVQGENYRTLLQTRRDRGETLNEVEVLHLLNHLLPVLSYLHDRDIVHRDISPENLVLSPAKGASENPQTSSDYTAGLPVLLDFGSVKAATSGLALVSSMTRVGKVGYAPPEQLQTGQVQPHSDLYALAATCIVLLTGREPHQLLDSLTLDWNWLAYTSVSREFANILNRMLALHPGDRYASATAVHSDLQRLLGVLTPMIWRPEYVSWQGFASPIHQRATANLATTRTAKSTGAIKTELPPTHLQTKPREKISRFFSRHFSQSPVQQLNERFSRQRGHQTGNATTASEITSDGNVATLPPRTDAPSHQLLQQLPPIQDWSPRWMIAASCLAIGSIGISIFRMPLESSYQFWPSQPTASPKSITAKKPRVEATGPQTIEFTSQEVAAAVQGNLQENQTRIYRFRASKTQIMAVTLEGSGVKMNLLRADQSPIDNSSRQIRNWTGQLPASEVYQIQITGSGAYSLDMAISPNQKPQVETNQRLRFDHGSTKTVTGEVLTSKQRRYVFSAKTGQNISFKVLQGNIQLKLITPTQKPLGSSQTAWKGKAPVKGDYTIIITSKKREDYAVSVELK</sequence>
<dbReference type="PANTHER" id="PTHR24363:SF0">
    <property type="entry name" value="SERINE_THREONINE KINASE LIKE DOMAIN CONTAINING 1"/>
    <property type="match status" value="1"/>
</dbReference>
<evidence type="ECO:0000256" key="2">
    <source>
        <dbReference type="ARBA" id="ARBA00022527"/>
    </source>
</evidence>
<keyword evidence="5 11" id="KW-0418">Kinase</keyword>
<dbReference type="AlphaFoldDB" id="A0A928Z4N6"/>
<gene>
    <name evidence="11" type="ORF">IQ266_12540</name>
</gene>